<dbReference type="AlphaFoldDB" id="A0A345EBC4"/>
<accession>A0A345EBC4</accession>
<sequence>MQTACTTGLTSRTTREGPSGNQPDDGDCVVCGGEADGIDAGRDGNPPVCGYCAKIRADGGRDVSAGRRTVTSSITFGGCSSNHVSTPGDDMNHLSGEVGIEVSGASTDYPHPTRLQREIEAAVGDVLDDYAERVSDDVDRGDGPVTDGGGPDDFERQADALEDIAEQMRVQNAALVELIRTLDTRAAQDIGIEEPVSGRSGKSVAGWVEDAALDIEERVDLDAVDRAAKGGGR</sequence>
<reference evidence="2 3" key="1">
    <citation type="submission" date="2018-07" db="EMBL/GenBank/DDBJ databases">
        <title>Genome sequences of Haloplanus sp. CBA1112.</title>
        <authorList>
            <person name="Kim Y.B."/>
            <person name="Roh S.W."/>
        </authorList>
    </citation>
    <scope>NUCLEOTIDE SEQUENCE [LARGE SCALE GENOMIC DNA]</scope>
    <source>
        <strain evidence="2 3">CBA1112</strain>
    </source>
</reference>
<dbReference type="RefSeq" id="WP_114605416.1">
    <property type="nucleotide sequence ID" value="NZ_CP031148.1"/>
</dbReference>
<organism evidence="2 3">
    <name type="scientific">Haloplanus rubicundus</name>
    <dbReference type="NCBI Taxonomy" id="1547898"/>
    <lineage>
        <taxon>Archaea</taxon>
        <taxon>Methanobacteriati</taxon>
        <taxon>Methanobacteriota</taxon>
        <taxon>Stenosarchaea group</taxon>
        <taxon>Halobacteria</taxon>
        <taxon>Halobacteriales</taxon>
        <taxon>Haloferacaceae</taxon>
        <taxon>Haloplanus</taxon>
    </lineage>
</organism>
<dbReference type="GeneID" id="37286557"/>
<evidence type="ECO:0000256" key="1">
    <source>
        <dbReference type="SAM" id="MobiDB-lite"/>
    </source>
</evidence>
<proteinExistence type="predicted"/>
<protein>
    <submittedName>
        <fullName evidence="2">Uncharacterized protein</fullName>
    </submittedName>
</protein>
<evidence type="ECO:0000313" key="3">
    <source>
        <dbReference type="Proteomes" id="UP000252985"/>
    </source>
</evidence>
<feature type="compositionally biased region" description="Polar residues" evidence="1">
    <location>
        <begin position="1"/>
        <end position="12"/>
    </location>
</feature>
<feature type="region of interest" description="Disordered" evidence="1">
    <location>
        <begin position="1"/>
        <end position="26"/>
    </location>
</feature>
<evidence type="ECO:0000313" key="2">
    <source>
        <dbReference type="EMBL" id="AXG09496.1"/>
    </source>
</evidence>
<gene>
    <name evidence="2" type="ORF">DU484_06225</name>
</gene>
<name>A0A345EBC4_9EURY</name>
<dbReference type="EMBL" id="CP031148">
    <property type="protein sequence ID" value="AXG09496.1"/>
    <property type="molecule type" value="Genomic_DNA"/>
</dbReference>
<dbReference type="KEGG" id="haq:DU484_06225"/>
<dbReference type="Proteomes" id="UP000252985">
    <property type="component" value="Chromosome"/>
</dbReference>